<organism evidence="1 2">
    <name type="scientific">Testicularia cyperi</name>
    <dbReference type="NCBI Taxonomy" id="1882483"/>
    <lineage>
        <taxon>Eukaryota</taxon>
        <taxon>Fungi</taxon>
        <taxon>Dikarya</taxon>
        <taxon>Basidiomycota</taxon>
        <taxon>Ustilaginomycotina</taxon>
        <taxon>Ustilaginomycetes</taxon>
        <taxon>Ustilaginales</taxon>
        <taxon>Anthracoideaceae</taxon>
        <taxon>Testicularia</taxon>
    </lineage>
</organism>
<dbReference type="AlphaFoldDB" id="A0A317XM92"/>
<gene>
    <name evidence="1" type="ORF">BCV70DRAFT_201003</name>
</gene>
<dbReference type="EMBL" id="KZ819195">
    <property type="protein sequence ID" value="PWY99435.1"/>
    <property type="molecule type" value="Genomic_DNA"/>
</dbReference>
<dbReference type="Proteomes" id="UP000246740">
    <property type="component" value="Unassembled WGS sequence"/>
</dbReference>
<reference evidence="1 2" key="1">
    <citation type="journal article" date="2018" name="Mol. Biol. Evol.">
        <title>Broad Genomic Sampling Reveals a Smut Pathogenic Ancestry of the Fungal Clade Ustilaginomycotina.</title>
        <authorList>
            <person name="Kijpornyongpan T."/>
            <person name="Mondo S.J."/>
            <person name="Barry K."/>
            <person name="Sandor L."/>
            <person name="Lee J."/>
            <person name="Lipzen A."/>
            <person name="Pangilinan J."/>
            <person name="LaButti K."/>
            <person name="Hainaut M."/>
            <person name="Henrissat B."/>
            <person name="Grigoriev I.V."/>
            <person name="Spatafora J.W."/>
            <person name="Aime M.C."/>
        </authorList>
    </citation>
    <scope>NUCLEOTIDE SEQUENCE [LARGE SCALE GENOMIC DNA]</scope>
    <source>
        <strain evidence="1 2">MCA 3645</strain>
    </source>
</reference>
<dbReference type="InParanoid" id="A0A317XM92"/>
<accession>A0A317XM92</accession>
<sequence>MACKLSHEALCFCPAPAMSAQMMHVCISQIPRLAAFPSHQISVRERQFPTWTRSECSQNSVSLVHRTTLEGSQSALLIRHADPRFKLTAESY</sequence>
<evidence type="ECO:0000313" key="2">
    <source>
        <dbReference type="Proteomes" id="UP000246740"/>
    </source>
</evidence>
<name>A0A317XM92_9BASI</name>
<protein>
    <submittedName>
        <fullName evidence="1">Uncharacterized protein</fullName>
    </submittedName>
</protein>
<evidence type="ECO:0000313" key="1">
    <source>
        <dbReference type="EMBL" id="PWY99435.1"/>
    </source>
</evidence>
<keyword evidence="2" id="KW-1185">Reference proteome</keyword>
<proteinExistence type="predicted"/>